<sequence>MAQFVKVEKEANLAIITIMNPPLNVINRQVFRDLKEVYTDIKHDHETVAVIITGSGYTAFAAGADIKEFPDMFGDENIRQQISECHEALDLIATCPKPTIAVLNGITLGGGCELALACDIRIAEEQIQIGLPEVKLGLFPGGGGTQRLPRLIGTAKAKEMMLTGDPISALQAEKIGLVNRVVRRGHGLIEGKNLAAKIAKNSLQSLSRIKQAIDEGYETSIDRGLQLEAELFVEVFRTEDSKEGVLAFIEKRKPMFQHK</sequence>
<dbReference type="CDD" id="cd06558">
    <property type="entry name" value="crotonase-like"/>
    <property type="match status" value="1"/>
</dbReference>
<name>A0ABR6CP81_9BACI</name>
<reference evidence="4 5" key="1">
    <citation type="submission" date="2020-08" db="EMBL/GenBank/DDBJ databases">
        <title>Genomic Encyclopedia of Type Strains, Phase IV (KMG-IV): sequencing the most valuable type-strain genomes for metagenomic binning, comparative biology and taxonomic classification.</title>
        <authorList>
            <person name="Goeker M."/>
        </authorList>
    </citation>
    <scope>NUCLEOTIDE SEQUENCE [LARGE SCALE GENOMIC DNA]</scope>
    <source>
        <strain evidence="4 5">DSM 105481</strain>
    </source>
</reference>
<keyword evidence="5" id="KW-1185">Reference proteome</keyword>
<dbReference type="InterPro" id="IPR014748">
    <property type="entry name" value="Enoyl-CoA_hydra_C"/>
</dbReference>
<dbReference type="Gene3D" id="3.90.226.10">
    <property type="entry name" value="2-enoyl-CoA Hydratase, Chain A, domain 1"/>
    <property type="match status" value="1"/>
</dbReference>
<gene>
    <name evidence="4" type="ORF">HNP81_001781</name>
</gene>
<protein>
    <submittedName>
        <fullName evidence="4">Enoyl-CoA hydratase/carnithine racemase</fullName>
    </submittedName>
</protein>
<accession>A0ABR6CP81</accession>
<dbReference type="Proteomes" id="UP000626697">
    <property type="component" value="Unassembled WGS sequence"/>
</dbReference>
<comment type="caution">
    <text evidence="4">The sequence shown here is derived from an EMBL/GenBank/DDBJ whole genome shotgun (WGS) entry which is preliminary data.</text>
</comment>
<evidence type="ECO:0000313" key="4">
    <source>
        <dbReference type="EMBL" id="MBA9026496.1"/>
    </source>
</evidence>
<evidence type="ECO:0000256" key="1">
    <source>
        <dbReference type="ARBA" id="ARBA00005254"/>
    </source>
</evidence>
<dbReference type="EMBL" id="JACJHX010000004">
    <property type="protein sequence ID" value="MBA9026496.1"/>
    <property type="molecule type" value="Genomic_DNA"/>
</dbReference>
<organism evidence="4 5">
    <name type="scientific">Peribacillus huizhouensis</name>
    <dbReference type="NCBI Taxonomy" id="1501239"/>
    <lineage>
        <taxon>Bacteria</taxon>
        <taxon>Bacillati</taxon>
        <taxon>Bacillota</taxon>
        <taxon>Bacilli</taxon>
        <taxon>Bacillales</taxon>
        <taxon>Bacillaceae</taxon>
        <taxon>Peribacillus</taxon>
    </lineage>
</organism>
<evidence type="ECO:0000256" key="2">
    <source>
        <dbReference type="ARBA" id="ARBA00023239"/>
    </source>
</evidence>
<evidence type="ECO:0000313" key="5">
    <source>
        <dbReference type="Proteomes" id="UP000626697"/>
    </source>
</evidence>
<dbReference type="InterPro" id="IPR001753">
    <property type="entry name" value="Enoyl-CoA_hydra/iso"/>
</dbReference>
<keyword evidence="2" id="KW-0456">Lyase</keyword>
<dbReference type="PANTHER" id="PTHR11941:SF54">
    <property type="entry name" value="ENOYL-COA HYDRATASE, MITOCHONDRIAL"/>
    <property type="match status" value="1"/>
</dbReference>
<dbReference type="SUPFAM" id="SSF52096">
    <property type="entry name" value="ClpP/crotonase"/>
    <property type="match status" value="1"/>
</dbReference>
<evidence type="ECO:0000256" key="3">
    <source>
        <dbReference type="RuleBase" id="RU003707"/>
    </source>
</evidence>
<comment type="similarity">
    <text evidence="1 3">Belongs to the enoyl-CoA hydratase/isomerase family.</text>
</comment>
<dbReference type="PANTHER" id="PTHR11941">
    <property type="entry name" value="ENOYL-COA HYDRATASE-RELATED"/>
    <property type="match status" value="1"/>
</dbReference>
<dbReference type="Gene3D" id="1.10.12.10">
    <property type="entry name" value="Lyase 2-enoyl-coa Hydratase, Chain A, domain 2"/>
    <property type="match status" value="1"/>
</dbReference>
<dbReference type="InterPro" id="IPR029045">
    <property type="entry name" value="ClpP/crotonase-like_dom_sf"/>
</dbReference>
<dbReference type="InterPro" id="IPR018376">
    <property type="entry name" value="Enoyl-CoA_hyd/isom_CS"/>
</dbReference>
<proteinExistence type="inferred from homology"/>
<dbReference type="Pfam" id="PF00378">
    <property type="entry name" value="ECH_1"/>
    <property type="match status" value="1"/>
</dbReference>
<dbReference type="PROSITE" id="PS00166">
    <property type="entry name" value="ENOYL_COA_HYDRATASE"/>
    <property type="match status" value="1"/>
</dbReference>